<dbReference type="GO" id="GO:0080031">
    <property type="term" value="F:methyl salicylate esterase activity"/>
    <property type="evidence" value="ECO:0007669"/>
    <property type="project" value="TreeGrafter"/>
</dbReference>
<reference evidence="1" key="1">
    <citation type="journal article" date="2019" name="Nat. Commun.">
        <title>Genome-wide association mapping of date palm fruit traits.</title>
        <authorList>
            <person name="Hazzouri K.M."/>
            <person name="Gros-Balthazard M."/>
            <person name="Flowers J.M."/>
            <person name="Copetti D."/>
            <person name="Lemansour A."/>
            <person name="Lebrun M."/>
            <person name="Masmoudi K."/>
            <person name="Ferrand S."/>
            <person name="Dhar M.I."/>
            <person name="Fresquez Z.A."/>
            <person name="Rosas U."/>
            <person name="Zhang J."/>
            <person name="Talag J."/>
            <person name="Lee S."/>
            <person name="Kudrna D."/>
            <person name="Powell R.F."/>
            <person name="Leitch I.J."/>
            <person name="Krueger R.R."/>
            <person name="Wing R.A."/>
            <person name="Amiri K.M.A."/>
            <person name="Purugganan M.D."/>
        </authorList>
    </citation>
    <scope>NUCLEOTIDE SEQUENCE [LARGE SCALE GENOMIC DNA]</scope>
    <source>
        <strain evidence="1">cv. Khalas</strain>
    </source>
</reference>
<dbReference type="InterPro" id="IPR045889">
    <property type="entry name" value="MES/HNL"/>
</dbReference>
<dbReference type="PANTHER" id="PTHR10992">
    <property type="entry name" value="METHYLESTERASE FAMILY MEMBER"/>
    <property type="match status" value="1"/>
</dbReference>
<proteinExistence type="predicted"/>
<sequence>MEKFPEKVSVGVFATALMPSTTTPLSSIMEELFKGHPLEAYMDSKVMISTDPNNPSSFLHFGPKYMSSRMYQLTAPESYCLQDFMLATMLVRPGNLFLDHITKEVMITEENFGSLSRAYIVCKEDKTLREDFQRWMIERSPGVQVKEIEGADHMVMLSKTNELYSILQDIAREHH</sequence>
<name>A0A8B9A1N5_PHODC</name>
<keyword evidence="1" id="KW-1185">Reference proteome</keyword>
<dbReference type="InterPro" id="IPR029058">
    <property type="entry name" value="AB_hydrolase_fold"/>
</dbReference>
<dbReference type="PANTHER" id="PTHR10992:SF943">
    <property type="entry name" value="METHYLESTERASE 10"/>
    <property type="match status" value="1"/>
</dbReference>
<dbReference type="GO" id="GO:0009696">
    <property type="term" value="P:salicylic acid metabolic process"/>
    <property type="evidence" value="ECO:0007669"/>
    <property type="project" value="TreeGrafter"/>
</dbReference>
<dbReference type="GO" id="GO:0009694">
    <property type="term" value="P:jasmonic acid metabolic process"/>
    <property type="evidence" value="ECO:0007669"/>
    <property type="project" value="TreeGrafter"/>
</dbReference>
<accession>A0A8B9A1N5</accession>
<protein>
    <submittedName>
        <fullName evidence="2">Salicylic acid-binding protein 2-like isoform X1</fullName>
    </submittedName>
</protein>
<reference evidence="2" key="2">
    <citation type="submission" date="2025-08" db="UniProtKB">
        <authorList>
            <consortium name="RefSeq"/>
        </authorList>
    </citation>
    <scope>IDENTIFICATION</scope>
    <source>
        <tissue evidence="2">Young leaves</tissue>
    </source>
</reference>
<dbReference type="Gene3D" id="3.40.50.1820">
    <property type="entry name" value="alpha/beta hydrolase"/>
    <property type="match status" value="1"/>
</dbReference>
<evidence type="ECO:0000313" key="2">
    <source>
        <dbReference type="RefSeq" id="XP_038980515.1"/>
    </source>
</evidence>
<dbReference type="RefSeq" id="XP_038980515.1">
    <property type="nucleotide sequence ID" value="XM_039124587.1"/>
</dbReference>
<evidence type="ECO:0000313" key="1">
    <source>
        <dbReference type="Proteomes" id="UP000228380"/>
    </source>
</evidence>
<dbReference type="Proteomes" id="UP000228380">
    <property type="component" value="Chromosome 3"/>
</dbReference>
<dbReference type="SUPFAM" id="SSF53474">
    <property type="entry name" value="alpha/beta-Hydrolases"/>
    <property type="match status" value="1"/>
</dbReference>
<gene>
    <name evidence="2" type="primary">LOC103722122</name>
</gene>
<dbReference type="OrthoDB" id="688000at2759"/>
<dbReference type="AlphaFoldDB" id="A0A8B9A1N5"/>
<organism evidence="1 2">
    <name type="scientific">Phoenix dactylifera</name>
    <name type="common">Date palm</name>
    <dbReference type="NCBI Taxonomy" id="42345"/>
    <lineage>
        <taxon>Eukaryota</taxon>
        <taxon>Viridiplantae</taxon>
        <taxon>Streptophyta</taxon>
        <taxon>Embryophyta</taxon>
        <taxon>Tracheophyta</taxon>
        <taxon>Spermatophyta</taxon>
        <taxon>Magnoliopsida</taxon>
        <taxon>Liliopsida</taxon>
        <taxon>Arecaceae</taxon>
        <taxon>Coryphoideae</taxon>
        <taxon>Phoeniceae</taxon>
        <taxon>Phoenix</taxon>
    </lineage>
</organism>
<dbReference type="GO" id="GO:0080030">
    <property type="term" value="F:methyl indole-3-acetate esterase activity"/>
    <property type="evidence" value="ECO:0007669"/>
    <property type="project" value="TreeGrafter"/>
</dbReference>
<dbReference type="GeneID" id="103722122"/>
<dbReference type="GO" id="GO:0080032">
    <property type="term" value="F:methyl jasmonate esterase activity"/>
    <property type="evidence" value="ECO:0007669"/>
    <property type="project" value="TreeGrafter"/>
</dbReference>